<reference evidence="2 3" key="1">
    <citation type="submission" date="2023-10" db="EMBL/GenBank/DDBJ databases">
        <title>Comparative genomics analysis reveals potential genetic determinants of host preference in Cryptosporidium xiaoi.</title>
        <authorList>
            <person name="Xiao L."/>
            <person name="Li J."/>
        </authorList>
    </citation>
    <scope>NUCLEOTIDE SEQUENCE [LARGE SCALE GENOMIC DNA]</scope>
    <source>
        <strain evidence="2 3">52996</strain>
    </source>
</reference>
<name>A0AAV9XYZ4_9CRYT</name>
<feature type="region of interest" description="Disordered" evidence="1">
    <location>
        <begin position="1"/>
        <end position="117"/>
    </location>
</feature>
<proteinExistence type="predicted"/>
<evidence type="ECO:0000256" key="1">
    <source>
        <dbReference type="SAM" id="MobiDB-lite"/>
    </source>
</evidence>
<organism evidence="2 3">
    <name type="scientific">Cryptosporidium xiaoi</name>
    <dbReference type="NCBI Taxonomy" id="659607"/>
    <lineage>
        <taxon>Eukaryota</taxon>
        <taxon>Sar</taxon>
        <taxon>Alveolata</taxon>
        <taxon>Apicomplexa</taxon>
        <taxon>Conoidasida</taxon>
        <taxon>Coccidia</taxon>
        <taxon>Eucoccidiorida</taxon>
        <taxon>Eimeriorina</taxon>
        <taxon>Cryptosporidiidae</taxon>
        <taxon>Cryptosporidium</taxon>
    </lineage>
</organism>
<accession>A0AAV9XYZ4</accession>
<evidence type="ECO:0000313" key="2">
    <source>
        <dbReference type="EMBL" id="KAK6587671.1"/>
    </source>
</evidence>
<dbReference type="AlphaFoldDB" id="A0AAV9XYZ4"/>
<dbReference type="EMBL" id="JAWDEY010000036">
    <property type="protein sequence ID" value="KAK6587671.1"/>
    <property type="molecule type" value="Genomic_DNA"/>
</dbReference>
<keyword evidence="3" id="KW-1185">Reference proteome</keyword>
<feature type="compositionally biased region" description="Basic and acidic residues" evidence="1">
    <location>
        <begin position="83"/>
        <end position="103"/>
    </location>
</feature>
<comment type="caution">
    <text evidence="2">The sequence shown here is derived from an EMBL/GenBank/DDBJ whole genome shotgun (WGS) entry which is preliminary data.</text>
</comment>
<feature type="compositionally biased region" description="Low complexity" evidence="1">
    <location>
        <begin position="36"/>
        <end position="48"/>
    </location>
</feature>
<feature type="compositionally biased region" description="Polar residues" evidence="1">
    <location>
        <begin position="71"/>
        <end position="82"/>
    </location>
</feature>
<sequence>MESDESRNHVGLNCSLDDLIRKEVPRKPGSKRVFKKSNSQSNSSPKKNQIGHNKNHRRNIGRFQYNHGTKRYNSFQNGSNGREGSKRLPNERRNKDSKMRIELDMDNSVPDGDPELSNMNEREKMIKMISIIHNDKDFTMRILLNSSPIIIVNKITGVIQLNSFSCRSHIMLEIWNLLLKPLGLSLVDSSNNVEYKNWLITDGSCYMESFKDGMIVRGSGSRDTARNARFSILEQHIRQLIV</sequence>
<gene>
    <name evidence="2" type="ORF">RS030_81272</name>
</gene>
<protein>
    <submittedName>
        <fullName evidence="2">Uncharacterized protein</fullName>
    </submittedName>
</protein>
<dbReference type="Proteomes" id="UP001311799">
    <property type="component" value="Unassembled WGS sequence"/>
</dbReference>
<evidence type="ECO:0000313" key="3">
    <source>
        <dbReference type="Proteomes" id="UP001311799"/>
    </source>
</evidence>